<accession>A0ABT0SC96</accession>
<organism evidence="2 3">
    <name type="scientific">Sphingomonas brevis</name>
    <dbReference type="NCBI Taxonomy" id="2908206"/>
    <lineage>
        <taxon>Bacteria</taxon>
        <taxon>Pseudomonadati</taxon>
        <taxon>Pseudomonadota</taxon>
        <taxon>Alphaproteobacteria</taxon>
        <taxon>Sphingomonadales</taxon>
        <taxon>Sphingomonadaceae</taxon>
        <taxon>Sphingomonas</taxon>
    </lineage>
</organism>
<keyword evidence="1" id="KW-0732">Signal</keyword>
<dbReference type="RefSeq" id="WP_249916383.1">
    <property type="nucleotide sequence ID" value="NZ_JAMGBB010000001.1"/>
</dbReference>
<evidence type="ECO:0000256" key="1">
    <source>
        <dbReference type="SAM" id="SignalP"/>
    </source>
</evidence>
<dbReference type="EMBL" id="JAMGBB010000001">
    <property type="protein sequence ID" value="MCL6742029.1"/>
    <property type="molecule type" value="Genomic_DNA"/>
</dbReference>
<feature type="signal peptide" evidence="1">
    <location>
        <begin position="1"/>
        <end position="22"/>
    </location>
</feature>
<gene>
    <name evidence="2" type="ORF">LZ518_12910</name>
</gene>
<evidence type="ECO:0000313" key="3">
    <source>
        <dbReference type="Proteomes" id="UP001165383"/>
    </source>
</evidence>
<feature type="chain" id="PRO_5045759266" description="UrcA family protein" evidence="1">
    <location>
        <begin position="23"/>
        <end position="136"/>
    </location>
</feature>
<protein>
    <recommendedName>
        <fullName evidence="4">UrcA family protein</fullName>
    </recommendedName>
</protein>
<keyword evidence="3" id="KW-1185">Reference proteome</keyword>
<name>A0ABT0SC96_9SPHN</name>
<proteinExistence type="predicted"/>
<reference evidence="2" key="1">
    <citation type="submission" date="2022-05" db="EMBL/GenBank/DDBJ databases">
        <authorList>
            <person name="Jo J.-H."/>
            <person name="Im W.-T."/>
        </authorList>
    </citation>
    <scope>NUCLEOTIDE SEQUENCE</scope>
    <source>
        <strain evidence="2">RB56-2</strain>
    </source>
</reference>
<evidence type="ECO:0000313" key="2">
    <source>
        <dbReference type="EMBL" id="MCL6742029.1"/>
    </source>
</evidence>
<dbReference type="Proteomes" id="UP001165383">
    <property type="component" value="Unassembled WGS sequence"/>
</dbReference>
<sequence>MSKLPLLSFAVTGIALALPALVAPEPALAQGAKISEIIVYGTDPCPRSTDDQVVVCARKPESERFRIPERYRQSGSRQSRESWANRATAFETYGRTGINSCSPVGPAGFTGCTQDLINQAFKERREEAKGAAPPEE</sequence>
<comment type="caution">
    <text evidence="2">The sequence shown here is derived from an EMBL/GenBank/DDBJ whole genome shotgun (WGS) entry which is preliminary data.</text>
</comment>
<evidence type="ECO:0008006" key="4">
    <source>
        <dbReference type="Google" id="ProtNLM"/>
    </source>
</evidence>